<dbReference type="EMBL" id="LVJZ01000005">
    <property type="protein sequence ID" value="ODB92923.1"/>
    <property type="molecule type" value="Genomic_DNA"/>
</dbReference>
<evidence type="ECO:0000313" key="2">
    <source>
        <dbReference type="Proteomes" id="UP000094849"/>
    </source>
</evidence>
<organism evidence="1 2">
    <name type="scientific">Candidatus Thiodiazotropha endoloripes</name>
    <dbReference type="NCBI Taxonomy" id="1818881"/>
    <lineage>
        <taxon>Bacteria</taxon>
        <taxon>Pseudomonadati</taxon>
        <taxon>Pseudomonadota</taxon>
        <taxon>Gammaproteobacteria</taxon>
        <taxon>Chromatiales</taxon>
        <taxon>Sedimenticolaceae</taxon>
        <taxon>Candidatus Thiodiazotropha</taxon>
    </lineage>
</organism>
<name>A0A1E2UHM6_9GAMM</name>
<keyword evidence="2" id="KW-1185">Reference proteome</keyword>
<comment type="caution">
    <text evidence="1">The sequence shown here is derived from an EMBL/GenBank/DDBJ whole genome shotgun (WGS) entry which is preliminary data.</text>
</comment>
<sequence length="65" mass="7395">MNGLDPYADLQQVCKQLDSITEPLQIEMVEHGIGYLLELIASEFLHLAEPFSKSYTGIWQNANDR</sequence>
<dbReference type="RefSeq" id="WP_069025086.1">
    <property type="nucleotide sequence ID" value="NZ_LVJZ01000005.1"/>
</dbReference>
<evidence type="ECO:0000313" key="1">
    <source>
        <dbReference type="EMBL" id="ODB92923.1"/>
    </source>
</evidence>
<protein>
    <submittedName>
        <fullName evidence="1">Uncharacterized protein</fullName>
    </submittedName>
</protein>
<proteinExistence type="predicted"/>
<reference evidence="1 2" key="1">
    <citation type="submission" date="2016-03" db="EMBL/GenBank/DDBJ databases">
        <title>Chemosynthetic sulphur-oxidizing symbionts of marine invertebrate animals are capable of nitrogen fixation.</title>
        <authorList>
            <person name="Petersen J.M."/>
            <person name="Kemper A."/>
            <person name="Gruber-Vodicka H."/>
            <person name="Cardini U."/>
            <person name="Geest Mvander."/>
            <person name="Kleiner M."/>
            <person name="Bulgheresi S."/>
            <person name="Fussmann M."/>
            <person name="Herbold C."/>
            <person name="Seah B.K.B."/>
            <person name="Antony C.Paul."/>
            <person name="Liu D."/>
            <person name="Belitz A."/>
            <person name="Weber M."/>
        </authorList>
    </citation>
    <scope>NUCLEOTIDE SEQUENCE [LARGE SCALE GENOMIC DNA]</scope>
    <source>
        <strain evidence="1">G_D</strain>
    </source>
</reference>
<gene>
    <name evidence="1" type="ORF">A3196_19335</name>
</gene>
<dbReference type="Proteomes" id="UP000094849">
    <property type="component" value="Unassembled WGS sequence"/>
</dbReference>
<accession>A0A1E2UHM6</accession>
<dbReference type="STRING" id="1818881.A3196_19335"/>
<dbReference type="AlphaFoldDB" id="A0A1E2UHM6"/>